<keyword evidence="3" id="KW-1185">Reference proteome</keyword>
<accession>A0A1E3JF73</accession>
<protein>
    <submittedName>
        <fullName evidence="2">Uncharacterized protein</fullName>
    </submittedName>
</protein>
<feature type="compositionally biased region" description="Polar residues" evidence="1">
    <location>
        <begin position="69"/>
        <end position="90"/>
    </location>
</feature>
<dbReference type="EMBL" id="AWGH01000008">
    <property type="protein sequence ID" value="ODN99494.1"/>
    <property type="molecule type" value="Genomic_DNA"/>
</dbReference>
<dbReference type="OrthoDB" id="10347147at2759"/>
<name>A0A1E3JF73_9TREE</name>
<dbReference type="AlphaFoldDB" id="A0A1E3JF73"/>
<proteinExistence type="predicted"/>
<dbReference type="GeneID" id="30192551"/>
<sequence>MAARRQNKNVLGTRRPAVGAHALKKVSGPDENSIARAKAPRASSKTLALGNKPPASEPKAESGKAQNAKLENSSTAKPTTTRRSALSAVSGTPLRPVLASKQASAGQSASTTTKHSQKSAAKPTPGLKSSIPVATPSTKARVPASAAKTKKTLSIYTPAKEASKTRKKVAHSSLEYMPSPVRERDYQPLAMEFSREDDGIFTMPSEPDLDLGLDIGPDEPSLMRPELGPDLDLDLDLDLSLKLDDEPLVI</sequence>
<comment type="caution">
    <text evidence="2">The sequence shown here is derived from an EMBL/GenBank/DDBJ whole genome shotgun (WGS) entry which is preliminary data.</text>
</comment>
<dbReference type="RefSeq" id="XP_019032571.1">
    <property type="nucleotide sequence ID" value="XM_019175468.1"/>
</dbReference>
<feature type="region of interest" description="Disordered" evidence="1">
    <location>
        <begin position="1"/>
        <end position="183"/>
    </location>
</feature>
<reference evidence="2 3" key="1">
    <citation type="submission" date="2016-06" db="EMBL/GenBank/DDBJ databases">
        <title>Evolution of pathogenesis and genome organization in the Tremellales.</title>
        <authorList>
            <person name="Cuomo C."/>
            <person name="Litvintseva A."/>
            <person name="Heitman J."/>
            <person name="Chen Y."/>
            <person name="Sun S."/>
            <person name="Springer D."/>
            <person name="Dromer F."/>
            <person name="Young S."/>
            <person name="Zeng Q."/>
            <person name="Chapman S."/>
            <person name="Gujja S."/>
            <person name="Saif S."/>
            <person name="Birren B."/>
        </authorList>
    </citation>
    <scope>NUCLEOTIDE SEQUENCE [LARGE SCALE GENOMIC DNA]</scope>
    <source>
        <strain evidence="2 3">CBS 7118</strain>
    </source>
</reference>
<organism evidence="2 3">
    <name type="scientific">Cryptococcus wingfieldii CBS 7118</name>
    <dbReference type="NCBI Taxonomy" id="1295528"/>
    <lineage>
        <taxon>Eukaryota</taxon>
        <taxon>Fungi</taxon>
        <taxon>Dikarya</taxon>
        <taxon>Basidiomycota</taxon>
        <taxon>Agaricomycotina</taxon>
        <taxon>Tremellomycetes</taxon>
        <taxon>Tremellales</taxon>
        <taxon>Cryptococcaceae</taxon>
        <taxon>Cryptococcus</taxon>
    </lineage>
</organism>
<evidence type="ECO:0000313" key="3">
    <source>
        <dbReference type="Proteomes" id="UP000094819"/>
    </source>
</evidence>
<gene>
    <name evidence="2" type="ORF">L198_03338</name>
</gene>
<dbReference type="Proteomes" id="UP000094819">
    <property type="component" value="Unassembled WGS sequence"/>
</dbReference>
<evidence type="ECO:0000256" key="1">
    <source>
        <dbReference type="SAM" id="MobiDB-lite"/>
    </source>
</evidence>
<feature type="compositionally biased region" description="Low complexity" evidence="1">
    <location>
        <begin position="99"/>
        <end position="114"/>
    </location>
</feature>
<evidence type="ECO:0000313" key="2">
    <source>
        <dbReference type="EMBL" id="ODN99494.1"/>
    </source>
</evidence>